<dbReference type="InterPro" id="IPR006638">
    <property type="entry name" value="Elp3/MiaA/NifB-like_rSAM"/>
</dbReference>
<dbReference type="UniPathway" id="UPA00782"/>
<organism evidence="11 12">
    <name type="scientific">Mobilitalea sibirica</name>
    <dbReference type="NCBI Taxonomy" id="1462919"/>
    <lineage>
        <taxon>Bacteria</taxon>
        <taxon>Bacillati</taxon>
        <taxon>Bacillota</taxon>
        <taxon>Clostridia</taxon>
        <taxon>Lachnospirales</taxon>
        <taxon>Lachnospiraceae</taxon>
        <taxon>Mobilitalea</taxon>
    </lineage>
</organism>
<dbReference type="PANTHER" id="PTHR33712">
    <property type="entry name" value="LIGHT-INDEPENDENT PROTOCHLOROPHYLLIDE REDUCTASE SUBUNIT B"/>
    <property type="match status" value="1"/>
</dbReference>
<dbReference type="Pfam" id="PF02579">
    <property type="entry name" value="Nitro_FeMo-Co"/>
    <property type="match status" value="1"/>
</dbReference>
<dbReference type="Pfam" id="PF00148">
    <property type="entry name" value="Oxidored_nitro"/>
    <property type="match status" value="1"/>
</dbReference>
<comment type="caution">
    <text evidence="11">The sequence shown here is derived from an EMBL/GenBank/DDBJ whole genome shotgun (WGS) entry which is preliminary data.</text>
</comment>
<dbReference type="AlphaFoldDB" id="A0A8J7H3J9"/>
<dbReference type="Gene3D" id="1.20.89.10">
    <property type="entry name" value="Nitrogenase Molybdenum-iron Protein, subunit B, domain 4"/>
    <property type="match status" value="1"/>
</dbReference>
<dbReference type="InterPro" id="IPR036105">
    <property type="entry name" value="DiNase_FeMo-co_biosyn_sf"/>
</dbReference>
<name>A0A8J7H3J9_9FIRM</name>
<dbReference type="Pfam" id="PF04055">
    <property type="entry name" value="Radical_SAM"/>
    <property type="match status" value="1"/>
</dbReference>
<dbReference type="Gene3D" id="3.20.20.70">
    <property type="entry name" value="Aldolase class I"/>
    <property type="match status" value="1"/>
</dbReference>
<dbReference type="SFLD" id="SFLDG01068">
    <property type="entry name" value="FeMo_cofactor_biosynthesis_pro"/>
    <property type="match status" value="1"/>
</dbReference>
<dbReference type="EMBL" id="JAEAGR010000013">
    <property type="protein sequence ID" value="MBH1941713.1"/>
    <property type="molecule type" value="Genomic_DNA"/>
</dbReference>
<dbReference type="SUPFAM" id="SSF53807">
    <property type="entry name" value="Helical backbone' metal receptor"/>
    <property type="match status" value="1"/>
</dbReference>
<keyword evidence="6" id="KW-0411">Iron-sulfur</keyword>
<dbReference type="SUPFAM" id="SSF53146">
    <property type="entry name" value="Nitrogenase accessory factor-like"/>
    <property type="match status" value="1"/>
</dbReference>
<evidence type="ECO:0000313" key="12">
    <source>
        <dbReference type="Proteomes" id="UP000623269"/>
    </source>
</evidence>
<dbReference type="InterPro" id="IPR000510">
    <property type="entry name" value="Nase/OxRdtase_comp1"/>
</dbReference>
<dbReference type="SFLD" id="SFLDS00029">
    <property type="entry name" value="Radical_SAM"/>
    <property type="match status" value="1"/>
</dbReference>
<dbReference type="SMART" id="SM00729">
    <property type="entry name" value="Elp3"/>
    <property type="match status" value="1"/>
</dbReference>
<comment type="cofactor">
    <cofactor evidence="1">
        <name>[4Fe-4S] cluster</name>
        <dbReference type="ChEBI" id="CHEBI:49883"/>
    </cofactor>
</comment>
<reference evidence="11" key="1">
    <citation type="submission" date="2020-12" db="EMBL/GenBank/DDBJ databases">
        <title>M. sibirica DSM 26468T genome.</title>
        <authorList>
            <person name="Thieme N."/>
            <person name="Rettenmaier R."/>
            <person name="Zverlov V."/>
            <person name="Liebl W."/>
        </authorList>
    </citation>
    <scope>NUCLEOTIDE SEQUENCE</scope>
    <source>
        <strain evidence="11">DSM 26468</strain>
    </source>
</reference>
<evidence type="ECO:0000313" key="11">
    <source>
        <dbReference type="EMBL" id="MBH1941713.1"/>
    </source>
</evidence>
<dbReference type="PROSITE" id="PS00699">
    <property type="entry name" value="NITROGENASE_1_1"/>
    <property type="match status" value="1"/>
</dbReference>
<dbReference type="InterPro" id="IPR013785">
    <property type="entry name" value="Aldolase_TIM"/>
</dbReference>
<dbReference type="InterPro" id="IPR000318">
    <property type="entry name" value="Nase_comp1_CS"/>
</dbReference>
<dbReference type="InterPro" id="IPR005980">
    <property type="entry name" value="Nase_CF_NifB"/>
</dbReference>
<dbReference type="InterPro" id="IPR058240">
    <property type="entry name" value="rSAM_sf"/>
</dbReference>
<dbReference type="InterPro" id="IPR050152">
    <property type="entry name" value="ChlB/BchB/BchZ"/>
</dbReference>
<evidence type="ECO:0000256" key="7">
    <source>
        <dbReference type="ARBA" id="ARBA00023231"/>
    </source>
</evidence>
<dbReference type="InterPro" id="IPR007197">
    <property type="entry name" value="rSAM"/>
</dbReference>
<feature type="domain" description="Radical SAM core" evidence="10">
    <location>
        <begin position="538"/>
        <end position="780"/>
    </location>
</feature>
<evidence type="ECO:0000256" key="3">
    <source>
        <dbReference type="ARBA" id="ARBA00022691"/>
    </source>
</evidence>
<dbReference type="SFLD" id="SFLDG01067">
    <property type="entry name" value="SPASM/twitch_domain_containing"/>
    <property type="match status" value="1"/>
</dbReference>
<dbReference type="GO" id="GO:0046872">
    <property type="term" value="F:metal ion binding"/>
    <property type="evidence" value="ECO:0007669"/>
    <property type="project" value="UniProtKB-KW"/>
</dbReference>
<evidence type="ECO:0000256" key="9">
    <source>
        <dbReference type="SAM" id="MobiDB-lite"/>
    </source>
</evidence>
<protein>
    <submittedName>
        <fullName evidence="11">Nitrogenase cofactor biosynthesis protein NifB</fullName>
    </submittedName>
</protein>
<evidence type="ECO:0000256" key="2">
    <source>
        <dbReference type="ARBA" id="ARBA00022485"/>
    </source>
</evidence>
<dbReference type="RefSeq" id="WP_197661955.1">
    <property type="nucleotide sequence ID" value="NZ_JAEAGR010000013.1"/>
</dbReference>
<dbReference type="PROSITE" id="PS01305">
    <property type="entry name" value="MOAA_NIFB_PQQE"/>
    <property type="match status" value="1"/>
</dbReference>
<evidence type="ECO:0000259" key="10">
    <source>
        <dbReference type="PROSITE" id="PS51918"/>
    </source>
</evidence>
<dbReference type="PROSITE" id="PS51918">
    <property type="entry name" value="RADICAL_SAM"/>
    <property type="match status" value="1"/>
</dbReference>
<keyword evidence="7 8" id="KW-0535">Nitrogen fixation</keyword>
<comment type="similarity">
    <text evidence="8">Belongs to the NifD/NifK/NifE/NifN family.</text>
</comment>
<feature type="region of interest" description="Disordered" evidence="9">
    <location>
        <begin position="487"/>
        <end position="507"/>
    </location>
</feature>
<dbReference type="GO" id="GO:0016163">
    <property type="term" value="F:nitrogenase activity"/>
    <property type="evidence" value="ECO:0007669"/>
    <property type="project" value="InterPro"/>
</dbReference>
<dbReference type="PANTHER" id="PTHR33712:SF7">
    <property type="entry name" value="LIGHT-INDEPENDENT PROTOCHLOROPHYLLIDE REDUCTASE SUBUNIT B"/>
    <property type="match status" value="1"/>
</dbReference>
<dbReference type="Gene3D" id="3.40.50.1980">
    <property type="entry name" value="Nitrogenase molybdenum iron protein domain"/>
    <property type="match status" value="3"/>
</dbReference>
<gene>
    <name evidence="11" type="primary">nifB</name>
    <name evidence="11" type="ORF">I5677_12495</name>
</gene>
<evidence type="ECO:0000256" key="8">
    <source>
        <dbReference type="RuleBase" id="RU004021"/>
    </source>
</evidence>
<sequence>MKGTLVNLNVNPCKMCMPMGVATAFYGIKKCMTILHGSQGCSTYIRRHMATHYNEPVDIASSSLTEEGTVYGGERSLILGLLNLIKVYEPEVIGVATTCLAETIGEDISRIINKFYEQYPEHKKVTIIPVSSAGYGGTQFEGYSNTLYQIIKSVPMDTRKNGRVNIVTGMLSPADIRYLKEVLESFQIDYILFPDLSENLDGGYHPNYDKLPQKGTDIKDIAQMAGADYTIELTPFVEESISVGTYLQEVYNVPCKKCNPPVGLRDNDYFIQLLSVITKIPVPRALKEKRARLLDAMIDGHKYNSEARAVIYGDPDFVYSSVRMCVENGVVPIVTATGTLCSGFKDMILMEIKDLMDHYFIDRYDILEDVDFQTLEELAKERKANVFIGNSDGRRMAEKLGVDLVRRGFPIHDRVGGQRLRMVGYEGSLTFLDDITNVIIGRKETGFREELLKLYYKPEGTYQAKELGYDELEDSIALTNGKTVESEQKDINSSAIKASENRDRDQDALVHKNTNRNMKEKTIEEKTATHPCFSCGAAHQYARMHLPIAPKCNISCNYCVRKYDCPNESRPGVTTHVLNPMEALHKFLEVKEKVSKLSVIGIAGPGDALANFKETKRTLELIREKDADITFCLSTNGLMLPQYADDLVKLGVSHVTVTMNAIDPTVGAQIYKYVDYMGVKYYGETGAAILLSNQLAGIKMLTEQGIVCKVNIVMLKGINDYHIPDIVKKVKELGGSITNIMPLIPVKGSVFENLPLVSKDELMAMRSNCGETLKQMFHCRQCRADAIGTLGEELSTIKNPSVHIAVATKNGTLVDQHFGQVSELYIYEYKNGASFYKERRPIKKYCDGASECNNNEYKIKAIMEAISDCTAVITMRIGEGPKNQLKQQGIRVFTMYDRVEDCVLQAAALITDGIKNRKKDKEVLYDKA</sequence>
<dbReference type="SFLD" id="SFLDF00281">
    <property type="entry name" value="FeMo_cofactor_biosynthesis_pro"/>
    <property type="match status" value="1"/>
</dbReference>
<evidence type="ECO:0000256" key="1">
    <source>
        <dbReference type="ARBA" id="ARBA00001966"/>
    </source>
</evidence>
<evidence type="ECO:0000256" key="5">
    <source>
        <dbReference type="ARBA" id="ARBA00023004"/>
    </source>
</evidence>
<proteinExistence type="inferred from homology"/>
<evidence type="ECO:0000256" key="4">
    <source>
        <dbReference type="ARBA" id="ARBA00022723"/>
    </source>
</evidence>
<dbReference type="SUPFAM" id="SSF102114">
    <property type="entry name" value="Radical SAM enzymes"/>
    <property type="match status" value="1"/>
</dbReference>
<dbReference type="GO" id="GO:0032324">
    <property type="term" value="P:molybdopterin cofactor biosynthetic process"/>
    <property type="evidence" value="ECO:0007669"/>
    <property type="project" value="UniProtKB-ARBA"/>
</dbReference>
<dbReference type="Proteomes" id="UP000623269">
    <property type="component" value="Unassembled WGS sequence"/>
</dbReference>
<accession>A0A8J7H3J9</accession>
<dbReference type="CDD" id="cd01335">
    <property type="entry name" value="Radical_SAM"/>
    <property type="match status" value="1"/>
</dbReference>
<dbReference type="InterPro" id="IPR000385">
    <property type="entry name" value="MoaA_NifB_PqqE_Fe-S-bd_CS"/>
</dbReference>
<keyword evidence="4" id="KW-0479">Metal-binding</keyword>
<dbReference type="GO" id="GO:0051539">
    <property type="term" value="F:4 iron, 4 sulfur cluster binding"/>
    <property type="evidence" value="ECO:0007669"/>
    <property type="project" value="UniProtKB-KW"/>
</dbReference>
<dbReference type="InterPro" id="IPR003731">
    <property type="entry name" value="Di-Nase_FeMo-co_biosynth"/>
</dbReference>
<evidence type="ECO:0000256" key="6">
    <source>
        <dbReference type="ARBA" id="ARBA00023014"/>
    </source>
</evidence>
<dbReference type="NCBIfam" id="TIGR01290">
    <property type="entry name" value="nifB"/>
    <property type="match status" value="1"/>
</dbReference>
<keyword evidence="12" id="KW-1185">Reference proteome</keyword>
<keyword evidence="3" id="KW-0949">S-adenosyl-L-methionine</keyword>
<keyword evidence="2" id="KW-0004">4Fe-4S</keyword>
<keyword evidence="5" id="KW-0408">Iron</keyword>
<dbReference type="Gene3D" id="3.30.420.130">
    <property type="entry name" value="Dinitrogenase iron-molybdenum cofactor biosynthesis domain"/>
    <property type="match status" value="1"/>
</dbReference>